<gene>
    <name evidence="3" type="primary">LOC125315337</name>
</gene>
<evidence type="ECO:0000313" key="2">
    <source>
        <dbReference type="Proteomes" id="UP000827889"/>
    </source>
</evidence>
<dbReference type="InterPro" id="IPR043502">
    <property type="entry name" value="DNA/RNA_pol_sf"/>
</dbReference>
<reference evidence="3" key="1">
    <citation type="submission" date="2025-08" db="UniProtKB">
        <authorList>
            <consortium name="RefSeq"/>
        </authorList>
    </citation>
    <scope>IDENTIFICATION</scope>
    <source>
        <tissue evidence="3">Leaf</tissue>
    </source>
</reference>
<dbReference type="GeneID" id="125315337"/>
<accession>A0ABM3HGN1</accession>
<proteinExistence type="predicted"/>
<evidence type="ECO:0000259" key="1">
    <source>
        <dbReference type="Pfam" id="PF07727"/>
    </source>
</evidence>
<name>A0ABM3HGN1_9MYRT</name>
<organism evidence="2 3">
    <name type="scientific">Rhodamnia argentea</name>
    <dbReference type="NCBI Taxonomy" id="178133"/>
    <lineage>
        <taxon>Eukaryota</taxon>
        <taxon>Viridiplantae</taxon>
        <taxon>Streptophyta</taxon>
        <taxon>Embryophyta</taxon>
        <taxon>Tracheophyta</taxon>
        <taxon>Spermatophyta</taxon>
        <taxon>Magnoliopsida</taxon>
        <taxon>eudicotyledons</taxon>
        <taxon>Gunneridae</taxon>
        <taxon>Pentapetalae</taxon>
        <taxon>rosids</taxon>
        <taxon>malvids</taxon>
        <taxon>Myrtales</taxon>
        <taxon>Myrtaceae</taxon>
        <taxon>Myrtoideae</taxon>
        <taxon>Myrteae</taxon>
        <taxon>Australasian group</taxon>
        <taxon>Rhodamnia</taxon>
    </lineage>
</organism>
<protein>
    <submittedName>
        <fullName evidence="3">Uncharacterized mitochondrial protein AtMg00810-like</fullName>
    </submittedName>
</protein>
<dbReference type="Proteomes" id="UP000827889">
    <property type="component" value="Chromosome 5"/>
</dbReference>
<keyword evidence="2" id="KW-1185">Reference proteome</keyword>
<sequence>MYEELCALGCTGMWDLVPLQPGKSLISCRWICKIKTHSDGSIKLYKAHLVARDFDREYEIDYEETFAPIAKMAYVRGTLYAATSRSGSFCWLDVIRSADFVQSENDHAVFTHTSPASCTILLLYVNDMIITRDDFAHITYTKQYLHRRFAMTDLGLLRYFLGIEVARSRLSILLSQQKYISDILARVELSDTHTAATLVELHLRLRAGYGEPMSNVTCYRALVGGLGYLMTIRSNIAYAVHLVSRFVAVPRIVHYVVVLRILRYLRGTMTRSFFLPSTSSLAIRAYYDADWASNVTDRKSITGFCVFLGDSLISWCAKKQTVVSCFSTESEYRAMVDTTVDIIWLCRLLADLGIGSSAPIPLHCDNKSSIHITTNPVFHERTKYIDIDCHITRHQLQARIISLPFVAYVAQLTDLFTKSLTS</sequence>
<dbReference type="PANTHER" id="PTHR11439">
    <property type="entry name" value="GAG-POL-RELATED RETROTRANSPOSON"/>
    <property type="match status" value="1"/>
</dbReference>
<dbReference type="RefSeq" id="XP_048135760.1">
    <property type="nucleotide sequence ID" value="XM_048279803.1"/>
</dbReference>
<feature type="domain" description="Reverse transcriptase Ty1/copia-type" evidence="1">
    <location>
        <begin position="93"/>
        <end position="197"/>
    </location>
</feature>
<evidence type="ECO:0000313" key="3">
    <source>
        <dbReference type="RefSeq" id="XP_048135760.1"/>
    </source>
</evidence>
<dbReference type="InterPro" id="IPR013103">
    <property type="entry name" value="RVT_2"/>
</dbReference>
<dbReference type="CDD" id="cd09272">
    <property type="entry name" value="RNase_HI_RT_Ty1"/>
    <property type="match status" value="1"/>
</dbReference>
<dbReference type="Pfam" id="PF07727">
    <property type="entry name" value="RVT_2"/>
    <property type="match status" value="1"/>
</dbReference>
<dbReference type="PANTHER" id="PTHR11439:SF461">
    <property type="entry name" value="OS10G0432200 PROTEIN"/>
    <property type="match status" value="1"/>
</dbReference>
<dbReference type="SUPFAM" id="SSF56672">
    <property type="entry name" value="DNA/RNA polymerases"/>
    <property type="match status" value="1"/>
</dbReference>